<dbReference type="GO" id="GO:0016301">
    <property type="term" value="F:kinase activity"/>
    <property type="evidence" value="ECO:0007669"/>
    <property type="project" value="UniProtKB-KW"/>
</dbReference>
<dbReference type="NCBIfam" id="TIGR00746">
    <property type="entry name" value="arcC"/>
    <property type="match status" value="1"/>
</dbReference>
<dbReference type="InterPro" id="IPR036393">
    <property type="entry name" value="AceGlu_kinase-like_sf"/>
</dbReference>
<evidence type="ECO:0000313" key="8">
    <source>
        <dbReference type="Proteomes" id="UP000198512"/>
    </source>
</evidence>
<dbReference type="InterPro" id="IPR001048">
    <property type="entry name" value="Asp/Glu/Uridylate_kinase"/>
</dbReference>
<keyword evidence="3 5" id="KW-0418">Kinase</keyword>
<evidence type="ECO:0000256" key="1">
    <source>
        <dbReference type="ARBA" id="ARBA00011066"/>
    </source>
</evidence>
<dbReference type="Gene3D" id="3.40.1160.10">
    <property type="entry name" value="Acetylglutamate kinase-like"/>
    <property type="match status" value="1"/>
</dbReference>
<dbReference type="CDD" id="cd04235">
    <property type="entry name" value="AAK_CK"/>
    <property type="match status" value="1"/>
</dbReference>
<evidence type="ECO:0000313" key="7">
    <source>
        <dbReference type="EMBL" id="SEQ75181.1"/>
    </source>
</evidence>
<dbReference type="PANTHER" id="PTHR30409">
    <property type="entry name" value="CARBAMATE KINASE"/>
    <property type="match status" value="1"/>
</dbReference>
<dbReference type="InterPro" id="IPR003964">
    <property type="entry name" value="Carb_kinase"/>
</dbReference>
<dbReference type="PANTHER" id="PTHR30409:SF1">
    <property type="entry name" value="CARBAMATE KINASE-RELATED"/>
    <property type="match status" value="1"/>
</dbReference>
<keyword evidence="2 5" id="KW-0808">Transferase</keyword>
<sequence>MRIVVALGGNALLRRDQPPTAENQLANIRRAAVQLARVAAQHNLVLTHGNGPQVGLLALQAEAYVQVDAYPLDVLGAQTDGMIGYLLEQELANLLPATRAVTTLMTRVEVNAHDPAFTHPSKPIGPLYTQAQSVQIAAAKGWSMAADGAAFRRVVASPQPQRVLGLQAIRWLLAHDALVIAAGGGGIPVARNTEGDGLHGVEAVIDKDLCSSLLARELHADVLVIATDVAAVYLDWGKPTQRALNKVTPQALSEHAFAAGSMGPKVQAAQAFVLATGRRAVIGSLEHIEAMLAGSAGTQVCLATADTLPYMSNVNSLDP</sequence>
<feature type="domain" description="Aspartate/glutamate/uridylate kinase" evidence="6">
    <location>
        <begin position="1"/>
        <end position="283"/>
    </location>
</feature>
<evidence type="ECO:0000256" key="5">
    <source>
        <dbReference type="PIRNR" id="PIRNR000723"/>
    </source>
</evidence>
<organism evidence="7 8">
    <name type="scientific">Pseudomonas cuatrocienegasensis</name>
    <dbReference type="NCBI Taxonomy" id="543360"/>
    <lineage>
        <taxon>Bacteria</taxon>
        <taxon>Pseudomonadati</taxon>
        <taxon>Pseudomonadota</taxon>
        <taxon>Gammaproteobacteria</taxon>
        <taxon>Pseudomonadales</taxon>
        <taxon>Pseudomonadaceae</taxon>
        <taxon>Pseudomonas</taxon>
    </lineage>
</organism>
<evidence type="ECO:0000256" key="2">
    <source>
        <dbReference type="ARBA" id="ARBA00022679"/>
    </source>
</evidence>
<dbReference type="PRINTS" id="PR01469">
    <property type="entry name" value="CARBMTKINASE"/>
</dbReference>
<evidence type="ECO:0000259" key="6">
    <source>
        <dbReference type="Pfam" id="PF00696"/>
    </source>
</evidence>
<dbReference type="Proteomes" id="UP000198512">
    <property type="component" value="Unassembled WGS sequence"/>
</dbReference>
<comment type="similarity">
    <text evidence="1 5">Belongs to the carbamate kinase family.</text>
</comment>
<evidence type="ECO:0000256" key="3">
    <source>
        <dbReference type="ARBA" id="ARBA00022777"/>
    </source>
</evidence>
<evidence type="ECO:0000256" key="4">
    <source>
        <dbReference type="NCBIfam" id="TIGR00746"/>
    </source>
</evidence>
<reference evidence="7 8" key="1">
    <citation type="submission" date="2016-10" db="EMBL/GenBank/DDBJ databases">
        <authorList>
            <person name="Varghese N."/>
            <person name="Submissions S."/>
        </authorList>
    </citation>
    <scope>NUCLEOTIDE SEQUENCE [LARGE SCALE GENOMIC DNA]</scope>
    <source>
        <strain evidence="7 8">CIP 109853</strain>
    </source>
</reference>
<dbReference type="NCBIfam" id="NF009008">
    <property type="entry name" value="PRK12354.1"/>
    <property type="match status" value="1"/>
</dbReference>
<protein>
    <recommendedName>
        <fullName evidence="4 5">Carbamate kinase</fullName>
    </recommendedName>
</protein>
<proteinExistence type="inferred from homology"/>
<name>A0ABY1BFT3_9PSED</name>
<keyword evidence="8" id="KW-1185">Reference proteome</keyword>
<accession>A0ABY1BFT3</accession>
<dbReference type="RefSeq" id="WP_069517225.1">
    <property type="nucleotide sequence ID" value="NZ_FOFP01000009.1"/>
</dbReference>
<dbReference type="NCBIfam" id="NF009007">
    <property type="entry name" value="PRK12352.1"/>
    <property type="match status" value="1"/>
</dbReference>
<comment type="caution">
    <text evidence="7">The sequence shown here is derived from an EMBL/GenBank/DDBJ whole genome shotgun (WGS) entry which is preliminary data.</text>
</comment>
<gene>
    <name evidence="7" type="ORF">SAMN05216600_109128</name>
</gene>
<dbReference type="Pfam" id="PF00696">
    <property type="entry name" value="AA_kinase"/>
    <property type="match status" value="1"/>
</dbReference>
<dbReference type="EMBL" id="FOFP01000009">
    <property type="protein sequence ID" value="SEQ75181.1"/>
    <property type="molecule type" value="Genomic_DNA"/>
</dbReference>
<dbReference type="SUPFAM" id="SSF53633">
    <property type="entry name" value="Carbamate kinase-like"/>
    <property type="match status" value="1"/>
</dbReference>
<dbReference type="PIRSF" id="PIRSF000723">
    <property type="entry name" value="Carbamate_kin"/>
    <property type="match status" value="1"/>
</dbReference>